<accession>A0ABN9VAV8</accession>
<dbReference type="Proteomes" id="UP001189429">
    <property type="component" value="Unassembled WGS sequence"/>
</dbReference>
<organism evidence="2 3">
    <name type="scientific">Prorocentrum cordatum</name>
    <dbReference type="NCBI Taxonomy" id="2364126"/>
    <lineage>
        <taxon>Eukaryota</taxon>
        <taxon>Sar</taxon>
        <taxon>Alveolata</taxon>
        <taxon>Dinophyceae</taxon>
        <taxon>Prorocentrales</taxon>
        <taxon>Prorocentraceae</taxon>
        <taxon>Prorocentrum</taxon>
    </lineage>
</organism>
<evidence type="ECO:0000256" key="1">
    <source>
        <dbReference type="SAM" id="MobiDB-lite"/>
    </source>
</evidence>
<comment type="caution">
    <text evidence="2">The sequence shown here is derived from an EMBL/GenBank/DDBJ whole genome shotgun (WGS) entry which is preliminary data.</text>
</comment>
<protein>
    <submittedName>
        <fullName evidence="2">Uncharacterized protein</fullName>
    </submittedName>
</protein>
<gene>
    <name evidence="2" type="ORF">PCOR1329_LOCUS56016</name>
</gene>
<evidence type="ECO:0000313" key="3">
    <source>
        <dbReference type="Proteomes" id="UP001189429"/>
    </source>
</evidence>
<name>A0ABN9VAV8_9DINO</name>
<sequence>MLSVPRLCPAQSQSLVHTLRDVELHGMGGWFWADGAARDGRGVLCPAHSHRSVHTRCSWKASFPLLCYAALGLSSSSENIQELPTTPCARTLLHNTTPLDYTSYDEADEQEVMIAIRSTHSKVHDIPDISSSRHEGREMRQNIENLL</sequence>
<evidence type="ECO:0000313" key="2">
    <source>
        <dbReference type="EMBL" id="CAK0869760.1"/>
    </source>
</evidence>
<dbReference type="EMBL" id="CAUYUJ010016882">
    <property type="protein sequence ID" value="CAK0869760.1"/>
    <property type="molecule type" value="Genomic_DNA"/>
</dbReference>
<reference evidence="2" key="1">
    <citation type="submission" date="2023-10" db="EMBL/GenBank/DDBJ databases">
        <authorList>
            <person name="Chen Y."/>
            <person name="Shah S."/>
            <person name="Dougan E. K."/>
            <person name="Thang M."/>
            <person name="Chan C."/>
        </authorList>
    </citation>
    <scope>NUCLEOTIDE SEQUENCE [LARGE SCALE GENOMIC DNA]</scope>
</reference>
<proteinExistence type="predicted"/>
<feature type="region of interest" description="Disordered" evidence="1">
    <location>
        <begin position="128"/>
        <end position="147"/>
    </location>
</feature>
<feature type="compositionally biased region" description="Basic and acidic residues" evidence="1">
    <location>
        <begin position="128"/>
        <end position="141"/>
    </location>
</feature>
<keyword evidence="3" id="KW-1185">Reference proteome</keyword>